<comment type="subcellular location">
    <subcellularLocation>
        <location evidence="1">Cell membrane</location>
        <topology evidence="1">Multi-pass membrane protein</topology>
    </subcellularLocation>
</comment>
<keyword evidence="5 9" id="KW-1133">Transmembrane helix</keyword>
<evidence type="ECO:0000256" key="2">
    <source>
        <dbReference type="ARBA" id="ARBA00022448"/>
    </source>
</evidence>
<dbReference type="PANTHER" id="PTHR33281">
    <property type="entry name" value="UPF0187 PROTEIN YNEE"/>
    <property type="match status" value="1"/>
</dbReference>
<comment type="similarity">
    <text evidence="8">Belongs to the anion channel-forming bestrophin (TC 1.A.46) family.</text>
</comment>
<keyword evidence="3" id="KW-1003">Cell membrane</keyword>
<evidence type="ECO:0000256" key="4">
    <source>
        <dbReference type="ARBA" id="ARBA00022692"/>
    </source>
</evidence>
<feature type="transmembrane region" description="Helical" evidence="9">
    <location>
        <begin position="223"/>
        <end position="249"/>
    </location>
</feature>
<feature type="transmembrane region" description="Helical" evidence="9">
    <location>
        <begin position="57"/>
        <end position="74"/>
    </location>
</feature>
<evidence type="ECO:0000256" key="5">
    <source>
        <dbReference type="ARBA" id="ARBA00022989"/>
    </source>
</evidence>
<evidence type="ECO:0000256" key="7">
    <source>
        <dbReference type="ARBA" id="ARBA00023136"/>
    </source>
</evidence>
<evidence type="ECO:0000313" key="10">
    <source>
        <dbReference type="EMBL" id="SET63807.1"/>
    </source>
</evidence>
<evidence type="ECO:0000256" key="9">
    <source>
        <dbReference type="SAM" id="Phobius"/>
    </source>
</evidence>
<gene>
    <name evidence="10" type="ORF">SAMN05443572_102972</name>
</gene>
<dbReference type="EMBL" id="FOIB01000002">
    <property type="protein sequence ID" value="SET63807.1"/>
    <property type="molecule type" value="Genomic_DNA"/>
</dbReference>
<reference evidence="10 11" key="1">
    <citation type="submission" date="2016-10" db="EMBL/GenBank/DDBJ databases">
        <authorList>
            <person name="Varghese N."/>
            <person name="Submissions S."/>
        </authorList>
    </citation>
    <scope>NUCLEOTIDE SEQUENCE [LARGE SCALE GENOMIC DNA]</scope>
    <source>
        <strain evidence="10 11">DSM 16525</strain>
    </source>
</reference>
<sequence>MIVRPRMHWLRMLFVWRGSVMPRILPRLGFFLALACLAVVLQPLPFNLKFNLREGPLGLLGVALAIFLGFRNSTAYDRFWEARKLWGSLQIVSRSFMRQALSLPTPALSVEERREVTDLLRALALTLNHQLRGTPIQLDTLPPGLRERVEQTGQRAPRVILALADWVARMRREGRLGELLVAPLEANLDRFSEVLGGCERIASTPIPYVYSVMLHRTVYVYSLLLPFALAGSLGWSTPLVSVFVSYTFIALDMVTSELEDPFGTEPNDLPLDALTRNIERAVLELAGEPLPPPTRPDDSFLLT</sequence>
<evidence type="ECO:0000256" key="8">
    <source>
        <dbReference type="ARBA" id="ARBA00034708"/>
    </source>
</evidence>
<evidence type="ECO:0000256" key="6">
    <source>
        <dbReference type="ARBA" id="ARBA00023065"/>
    </source>
</evidence>
<keyword evidence="7 9" id="KW-0472">Membrane</keyword>
<proteinExistence type="inferred from homology"/>
<keyword evidence="6" id="KW-0406">Ion transport</keyword>
<keyword evidence="4 9" id="KW-0812">Transmembrane</keyword>
<protein>
    <submittedName>
        <fullName evidence="10">Membrane protein</fullName>
    </submittedName>
</protein>
<dbReference type="RefSeq" id="WP_074951320.1">
    <property type="nucleotide sequence ID" value="NZ_BJXR01000013.1"/>
</dbReference>
<dbReference type="PANTHER" id="PTHR33281:SF19">
    <property type="entry name" value="VOLTAGE-DEPENDENT ANION CHANNEL-FORMING PROTEIN YNEE"/>
    <property type="match status" value="1"/>
</dbReference>
<keyword evidence="11" id="KW-1185">Reference proteome</keyword>
<evidence type="ECO:0000313" key="11">
    <source>
        <dbReference type="Proteomes" id="UP000183760"/>
    </source>
</evidence>
<accession>A0ABY1C4A1</accession>
<organism evidence="10 11">
    <name type="scientific">Myxococcus fulvus</name>
    <dbReference type="NCBI Taxonomy" id="33"/>
    <lineage>
        <taxon>Bacteria</taxon>
        <taxon>Pseudomonadati</taxon>
        <taxon>Myxococcota</taxon>
        <taxon>Myxococcia</taxon>
        <taxon>Myxococcales</taxon>
        <taxon>Cystobacterineae</taxon>
        <taxon>Myxococcaceae</taxon>
        <taxon>Myxococcus</taxon>
    </lineage>
</organism>
<dbReference type="Pfam" id="PF25539">
    <property type="entry name" value="Bestrophin_2"/>
    <property type="match status" value="1"/>
</dbReference>
<evidence type="ECO:0000256" key="3">
    <source>
        <dbReference type="ARBA" id="ARBA00022475"/>
    </source>
</evidence>
<keyword evidence="2" id="KW-0813">Transport</keyword>
<dbReference type="Proteomes" id="UP000183760">
    <property type="component" value="Unassembled WGS sequence"/>
</dbReference>
<dbReference type="InterPro" id="IPR044669">
    <property type="entry name" value="YneE/VCCN1/2-like"/>
</dbReference>
<name>A0ABY1C4A1_MYXFU</name>
<comment type="caution">
    <text evidence="10">The sequence shown here is derived from an EMBL/GenBank/DDBJ whole genome shotgun (WGS) entry which is preliminary data.</text>
</comment>
<evidence type="ECO:0000256" key="1">
    <source>
        <dbReference type="ARBA" id="ARBA00004651"/>
    </source>
</evidence>